<protein>
    <submittedName>
        <fullName evidence="2">Ubiquinone/menaquinone biosynthesis C-methylase UbiE</fullName>
    </submittedName>
</protein>
<keyword evidence="2" id="KW-0808">Transferase</keyword>
<accession>A0A3E0HGH4</accession>
<organism evidence="2 3">
    <name type="scientific">Kutzneria buriramensis</name>
    <dbReference type="NCBI Taxonomy" id="1045776"/>
    <lineage>
        <taxon>Bacteria</taxon>
        <taxon>Bacillati</taxon>
        <taxon>Actinomycetota</taxon>
        <taxon>Actinomycetes</taxon>
        <taxon>Pseudonocardiales</taxon>
        <taxon>Pseudonocardiaceae</taxon>
        <taxon>Kutzneria</taxon>
    </lineage>
</organism>
<dbReference type="Proteomes" id="UP000256269">
    <property type="component" value="Unassembled WGS sequence"/>
</dbReference>
<evidence type="ECO:0000313" key="3">
    <source>
        <dbReference type="Proteomes" id="UP000256269"/>
    </source>
</evidence>
<dbReference type="GO" id="GO:0008168">
    <property type="term" value="F:methyltransferase activity"/>
    <property type="evidence" value="ECO:0007669"/>
    <property type="project" value="UniProtKB-KW"/>
</dbReference>
<proteinExistence type="predicted"/>
<feature type="domain" description="Methyltransferase" evidence="1">
    <location>
        <begin position="23"/>
        <end position="109"/>
    </location>
</feature>
<evidence type="ECO:0000313" key="2">
    <source>
        <dbReference type="EMBL" id="REH44920.1"/>
    </source>
</evidence>
<dbReference type="AlphaFoldDB" id="A0A3E0HGH4"/>
<dbReference type="SUPFAM" id="SSF53335">
    <property type="entry name" value="S-adenosyl-L-methionine-dependent methyltransferases"/>
    <property type="match status" value="1"/>
</dbReference>
<dbReference type="InterPro" id="IPR029063">
    <property type="entry name" value="SAM-dependent_MTases_sf"/>
</dbReference>
<keyword evidence="2" id="KW-0830">Ubiquinone</keyword>
<keyword evidence="2" id="KW-0489">Methyltransferase</keyword>
<comment type="caution">
    <text evidence="2">The sequence shown here is derived from an EMBL/GenBank/DDBJ whole genome shotgun (WGS) entry which is preliminary data.</text>
</comment>
<dbReference type="Pfam" id="PF13649">
    <property type="entry name" value="Methyltransf_25"/>
    <property type="match status" value="1"/>
</dbReference>
<name>A0A3E0HGH4_9PSEU</name>
<dbReference type="OrthoDB" id="9811589at2"/>
<evidence type="ECO:0000259" key="1">
    <source>
        <dbReference type="Pfam" id="PF13649"/>
    </source>
</evidence>
<dbReference type="GO" id="GO:0032259">
    <property type="term" value="P:methylation"/>
    <property type="evidence" value="ECO:0007669"/>
    <property type="project" value="UniProtKB-KW"/>
</dbReference>
<gene>
    <name evidence="2" type="ORF">BCF44_108401</name>
</gene>
<keyword evidence="3" id="KW-1185">Reference proteome</keyword>
<reference evidence="2 3" key="1">
    <citation type="submission" date="2018-08" db="EMBL/GenBank/DDBJ databases">
        <title>Genomic Encyclopedia of Archaeal and Bacterial Type Strains, Phase II (KMG-II): from individual species to whole genera.</title>
        <authorList>
            <person name="Goeker M."/>
        </authorList>
    </citation>
    <scope>NUCLEOTIDE SEQUENCE [LARGE SCALE GENOMIC DNA]</scope>
    <source>
        <strain evidence="2 3">DSM 45791</strain>
    </source>
</reference>
<dbReference type="Gene3D" id="3.40.50.150">
    <property type="entry name" value="Vaccinia Virus protein VP39"/>
    <property type="match status" value="1"/>
</dbReference>
<dbReference type="CDD" id="cd02440">
    <property type="entry name" value="AdoMet_MTases"/>
    <property type="match status" value="1"/>
</dbReference>
<dbReference type="EMBL" id="QUNO01000008">
    <property type="protein sequence ID" value="REH44920.1"/>
    <property type="molecule type" value="Genomic_DNA"/>
</dbReference>
<dbReference type="InterPro" id="IPR041698">
    <property type="entry name" value="Methyltransf_25"/>
</dbReference>
<sequence>MNPWTGRSDDRFYLDLVLAADSVLDVGCGTGTLLSQARAKGHRGRLVGVDPDPDMLAQAKVHDGIEWLPGDMSTVSETGFELAVMTGHAFQCLLTDEDVLATLRGVRRAAGRFVFETRNALVREWERWPDMSYEFEYEGQTAKVFYEVRPIVGDVVDVVENIVADDWRRADAGQLRFLATERLDELIAEAGLEIEARYGGWQRQPFAPDSPELISVLRPVTM</sequence>